<dbReference type="GO" id="GO:0051536">
    <property type="term" value="F:iron-sulfur cluster binding"/>
    <property type="evidence" value="ECO:0007669"/>
    <property type="project" value="InterPro"/>
</dbReference>
<keyword evidence="3" id="KW-1185">Reference proteome</keyword>
<evidence type="ECO:0000313" key="2">
    <source>
        <dbReference type="EMBL" id="TWJ15844.1"/>
    </source>
</evidence>
<reference evidence="2 3" key="1">
    <citation type="journal article" date="2013" name="Stand. Genomic Sci.">
        <title>Genomic Encyclopedia of Type Strains, Phase I: The one thousand microbial genomes (KMG-I) project.</title>
        <authorList>
            <person name="Kyrpides N.C."/>
            <person name="Woyke T."/>
            <person name="Eisen J.A."/>
            <person name="Garrity G."/>
            <person name="Lilburn T.G."/>
            <person name="Beck B.J."/>
            <person name="Whitman W.B."/>
            <person name="Hugenholtz P."/>
            <person name="Klenk H.P."/>
        </authorList>
    </citation>
    <scope>NUCLEOTIDE SEQUENCE [LARGE SCALE GENOMIC DNA]</scope>
    <source>
        <strain evidence="2 3">DSM 45044</strain>
    </source>
</reference>
<proteinExistence type="predicted"/>
<protein>
    <submittedName>
        <fullName evidence="2">2Fe-2S iron-sulfur cluster protein</fullName>
    </submittedName>
</protein>
<dbReference type="GO" id="GO:0016491">
    <property type="term" value="F:oxidoreductase activity"/>
    <property type="evidence" value="ECO:0007669"/>
    <property type="project" value="UniProtKB-KW"/>
</dbReference>
<name>A0A562VD92_9ACTN</name>
<comment type="caution">
    <text evidence="2">The sequence shown here is derived from an EMBL/GenBank/DDBJ whole genome shotgun (WGS) entry which is preliminary data.</text>
</comment>
<dbReference type="RefSeq" id="WP_244615715.1">
    <property type="nucleotide sequence ID" value="NZ_BAABIJ010000001.1"/>
</dbReference>
<organism evidence="2 3">
    <name type="scientific">Stackebrandtia albiflava</name>
    <dbReference type="NCBI Taxonomy" id="406432"/>
    <lineage>
        <taxon>Bacteria</taxon>
        <taxon>Bacillati</taxon>
        <taxon>Actinomycetota</taxon>
        <taxon>Actinomycetes</taxon>
        <taxon>Glycomycetales</taxon>
        <taxon>Glycomycetaceae</taxon>
        <taxon>Stackebrandtia</taxon>
    </lineage>
</organism>
<evidence type="ECO:0000313" key="3">
    <source>
        <dbReference type="Proteomes" id="UP000321617"/>
    </source>
</evidence>
<dbReference type="Pfam" id="PF13510">
    <property type="entry name" value="Fer2_4"/>
    <property type="match status" value="1"/>
</dbReference>
<dbReference type="Proteomes" id="UP000321617">
    <property type="component" value="Unassembled WGS sequence"/>
</dbReference>
<dbReference type="InterPro" id="IPR042204">
    <property type="entry name" value="2Fe-2S-bd_N"/>
</dbReference>
<evidence type="ECO:0000256" key="1">
    <source>
        <dbReference type="ARBA" id="ARBA00023002"/>
    </source>
</evidence>
<gene>
    <name evidence="2" type="ORF">LX16_1560</name>
</gene>
<dbReference type="Gene3D" id="3.10.20.440">
    <property type="entry name" value="2Fe-2S iron-sulphur cluster binding domain, sarcosine oxidase, alpha subunit, N-terminal domain"/>
    <property type="match status" value="1"/>
</dbReference>
<dbReference type="InterPro" id="IPR036010">
    <property type="entry name" value="2Fe-2S_ferredoxin-like_sf"/>
</dbReference>
<dbReference type="SUPFAM" id="SSF54292">
    <property type="entry name" value="2Fe-2S ferredoxin-like"/>
    <property type="match status" value="1"/>
</dbReference>
<dbReference type="AlphaFoldDB" id="A0A562VD92"/>
<sequence>MNEPIRFLCDGEPVDAEPGQTIAAALTAADVWTLRRTRGTGRPRGVFCGMGVCFDCLVTLNGRPDVRSCVERVVAGDEVVTTGVRDV</sequence>
<accession>A0A562VD92</accession>
<dbReference type="EMBL" id="VLLL01000005">
    <property type="protein sequence ID" value="TWJ15844.1"/>
    <property type="molecule type" value="Genomic_DNA"/>
</dbReference>
<keyword evidence="1" id="KW-0560">Oxidoreductase</keyword>